<proteinExistence type="predicted"/>
<dbReference type="PATRIC" id="fig|146537.3.peg.7633"/>
<reference evidence="1" key="1">
    <citation type="journal article" date="2015" name="Genome Announc.">
        <title>Draft Genome Sequence of Thiostrepton-Producing Streptomyces azureus ATCC 14921.</title>
        <authorList>
            <person name="Sakihara K."/>
            <person name="Maeda J."/>
            <person name="Tashiro K."/>
            <person name="Fujino Y."/>
            <person name="Kuhara S."/>
            <person name="Ohshima T."/>
            <person name="Ogata S."/>
            <person name="Doi K."/>
        </authorList>
    </citation>
    <scope>NUCLEOTIDE SEQUENCE [LARGE SCALE GENOMIC DNA]</scope>
    <source>
        <strain evidence="1">ATCC14921</strain>
    </source>
</reference>
<evidence type="ECO:0000313" key="2">
    <source>
        <dbReference type="Proteomes" id="UP000053859"/>
    </source>
</evidence>
<organism evidence="1 2">
    <name type="scientific">Streptomyces azureus</name>
    <dbReference type="NCBI Taxonomy" id="146537"/>
    <lineage>
        <taxon>Bacteria</taxon>
        <taxon>Bacillati</taxon>
        <taxon>Actinomycetota</taxon>
        <taxon>Actinomycetes</taxon>
        <taxon>Kitasatosporales</taxon>
        <taxon>Streptomycetaceae</taxon>
        <taxon>Streptomyces</taxon>
    </lineage>
</organism>
<evidence type="ECO:0000313" key="1">
    <source>
        <dbReference type="EMBL" id="GAP52380.1"/>
    </source>
</evidence>
<protein>
    <submittedName>
        <fullName evidence="1">PQC542.21</fullName>
    </submittedName>
</protein>
<dbReference type="AlphaFoldDB" id="A0A0K8PWR3"/>
<sequence>MASALGISQRTVERYVKDQIRQPRADLAQRLEKAVHERWQPRMTTACGAGLTGCQCLLSPWADLVIWLREGGLE</sequence>
<keyword evidence="2" id="KW-1185">Reference proteome</keyword>
<gene>
    <name evidence="1" type="ORF">SAZU_7255</name>
</gene>
<name>A0A0K8PWR3_STRAJ</name>
<dbReference type="EMBL" id="DF968425">
    <property type="protein sequence ID" value="GAP52380.1"/>
    <property type="molecule type" value="Genomic_DNA"/>
</dbReference>
<accession>A0A0K8PWR3</accession>
<dbReference type="Proteomes" id="UP000053859">
    <property type="component" value="Unassembled WGS sequence"/>
</dbReference>